<protein>
    <submittedName>
        <fullName evidence="1">Uncharacterized protein</fullName>
    </submittedName>
</protein>
<accession>A0AAP0L765</accession>
<dbReference type="EMBL" id="JBBNAF010000002">
    <property type="protein sequence ID" value="KAK9163529.1"/>
    <property type="molecule type" value="Genomic_DNA"/>
</dbReference>
<name>A0AAP0L765_9MAGN</name>
<evidence type="ECO:0000313" key="2">
    <source>
        <dbReference type="Proteomes" id="UP001420932"/>
    </source>
</evidence>
<evidence type="ECO:0000313" key="1">
    <source>
        <dbReference type="EMBL" id="KAK9163529.1"/>
    </source>
</evidence>
<dbReference type="Proteomes" id="UP001420932">
    <property type="component" value="Unassembled WGS sequence"/>
</dbReference>
<keyword evidence="2" id="KW-1185">Reference proteome</keyword>
<organism evidence="1 2">
    <name type="scientific">Stephania yunnanensis</name>
    <dbReference type="NCBI Taxonomy" id="152371"/>
    <lineage>
        <taxon>Eukaryota</taxon>
        <taxon>Viridiplantae</taxon>
        <taxon>Streptophyta</taxon>
        <taxon>Embryophyta</taxon>
        <taxon>Tracheophyta</taxon>
        <taxon>Spermatophyta</taxon>
        <taxon>Magnoliopsida</taxon>
        <taxon>Ranunculales</taxon>
        <taxon>Menispermaceae</taxon>
        <taxon>Menispermoideae</taxon>
        <taxon>Cissampelideae</taxon>
        <taxon>Stephania</taxon>
    </lineage>
</organism>
<proteinExistence type="predicted"/>
<sequence>MQGEDRRLFMIPQRITASIIVRQSFVALNDLQQNVHVHSLMTLLTEALMSKPNETNDLAKLESSQLLKGKNAAIVVCQLLRNGSLLSWGGVNF</sequence>
<gene>
    <name evidence="1" type="ORF">Syun_004431</name>
</gene>
<reference evidence="1 2" key="1">
    <citation type="submission" date="2024-01" db="EMBL/GenBank/DDBJ databases">
        <title>Genome assemblies of Stephania.</title>
        <authorList>
            <person name="Yang L."/>
        </authorList>
    </citation>
    <scope>NUCLEOTIDE SEQUENCE [LARGE SCALE GENOMIC DNA]</scope>
    <source>
        <strain evidence="1">YNDBR</strain>
        <tissue evidence="1">Leaf</tissue>
    </source>
</reference>
<dbReference type="AlphaFoldDB" id="A0AAP0L765"/>
<comment type="caution">
    <text evidence="1">The sequence shown here is derived from an EMBL/GenBank/DDBJ whole genome shotgun (WGS) entry which is preliminary data.</text>
</comment>